<dbReference type="PANTHER" id="PTHR12558:SF13">
    <property type="entry name" value="CELL DIVISION CYCLE PROTEIN 27 HOMOLOG"/>
    <property type="match status" value="1"/>
</dbReference>
<evidence type="ECO:0000313" key="2">
    <source>
        <dbReference type="EMBL" id="MEL4456529.1"/>
    </source>
</evidence>
<keyword evidence="1" id="KW-1133">Transmembrane helix</keyword>
<dbReference type="Pfam" id="PF13181">
    <property type="entry name" value="TPR_8"/>
    <property type="match status" value="1"/>
</dbReference>
<comment type="caution">
    <text evidence="2">The sequence shown here is derived from an EMBL/GenBank/DDBJ whole genome shotgun (WGS) entry which is preliminary data.</text>
</comment>
<feature type="transmembrane region" description="Helical" evidence="1">
    <location>
        <begin position="86"/>
        <end position="103"/>
    </location>
</feature>
<accession>A0ABU9L259</accession>
<dbReference type="Gene3D" id="3.40.50.10070">
    <property type="entry name" value="TolB, N-terminal domain"/>
    <property type="match status" value="1"/>
</dbReference>
<organism evidence="2 3">
    <name type="scientific">Lutimonas vermicola</name>
    <dbReference type="NCBI Taxonomy" id="414288"/>
    <lineage>
        <taxon>Bacteria</taxon>
        <taxon>Pseudomonadati</taxon>
        <taxon>Bacteroidota</taxon>
        <taxon>Flavobacteriia</taxon>
        <taxon>Flavobacteriales</taxon>
        <taxon>Flavobacteriaceae</taxon>
        <taxon>Lutimonas</taxon>
    </lineage>
</organism>
<dbReference type="Proteomes" id="UP001474120">
    <property type="component" value="Unassembled WGS sequence"/>
</dbReference>
<dbReference type="Gene3D" id="1.25.40.10">
    <property type="entry name" value="Tetratricopeptide repeat domain"/>
    <property type="match status" value="1"/>
</dbReference>
<dbReference type="InterPro" id="IPR011990">
    <property type="entry name" value="TPR-like_helical_dom_sf"/>
</dbReference>
<gene>
    <name evidence="2" type="ORF">AABB81_11520</name>
</gene>
<keyword evidence="1" id="KW-0472">Membrane</keyword>
<protein>
    <recommendedName>
        <fullName evidence="4">Tetratricopeptide repeat protein</fullName>
    </recommendedName>
</protein>
<sequence length="569" mass="65378">MSRRKVLRAIIAYLAVAWLLLQVGSVMFPAFDLPAYSIKVLIYVLALGLMLWIVFSWFYDWTSEGWQKTEDLEHIPEEKMPSTRSVGLFAVFVVVVILGGWYLSERIGNSAEQEVMSLAVLPFDNLSSADDNKAFVAGLHDNLITSLSQLSALRVISRTSTLRYADTDKSMKEIAEELNVQALIETSVLNVGDTVRINIQLIQVFPKERHLWAEVFDRPFNNNVLDMFNELTQTVASKIHLKLSPEEKKQLGVSRSIDPEALKAYLKGKYHMEKLSPESFDLAQNYFQQAIAIDPGFASVYAEIATSYMYMLQMRLLGYHEAMPKVYEYHKKAIELDPDLPEALFTEIFIKWYEYDWTSCEVRYREFLDAYPNHALANAFFSHLLILTKRKEEALAYCKKAIALDPKNDLILSLSAVVYVFNGLFAEAGALQAEAYKLNPRSILILRGMEGGSYQAGNESSSINFLQIIYGDIYGLDVNLTGIFENQGYQDALESLCKQMIEQMVNQDLYIAFYYHRLGNYEETIAWFQKGFQNRDIDIHYALEIPEFRKYFEDSRLKYIPEEVGLPRY</sequence>
<proteinExistence type="predicted"/>
<keyword evidence="1" id="KW-0812">Transmembrane</keyword>
<dbReference type="PANTHER" id="PTHR12558">
    <property type="entry name" value="CELL DIVISION CYCLE 16,23,27"/>
    <property type="match status" value="1"/>
</dbReference>
<keyword evidence="3" id="KW-1185">Reference proteome</keyword>
<feature type="transmembrane region" description="Helical" evidence="1">
    <location>
        <begin position="7"/>
        <end position="28"/>
    </location>
</feature>
<evidence type="ECO:0008006" key="4">
    <source>
        <dbReference type="Google" id="ProtNLM"/>
    </source>
</evidence>
<name>A0ABU9L259_9FLAO</name>
<feature type="transmembrane region" description="Helical" evidence="1">
    <location>
        <begin position="40"/>
        <end position="59"/>
    </location>
</feature>
<dbReference type="InterPro" id="IPR019734">
    <property type="entry name" value="TPR_rpt"/>
</dbReference>
<evidence type="ECO:0000256" key="1">
    <source>
        <dbReference type="SAM" id="Phobius"/>
    </source>
</evidence>
<dbReference type="EMBL" id="JBCDNA010000002">
    <property type="protein sequence ID" value="MEL4456529.1"/>
    <property type="molecule type" value="Genomic_DNA"/>
</dbReference>
<reference evidence="2 3" key="1">
    <citation type="submission" date="2024-04" db="EMBL/GenBank/DDBJ databases">
        <title>whole genome sequencing of Lutimonas vermicola strain IMCC1616.</title>
        <authorList>
            <person name="Bae S.S."/>
        </authorList>
    </citation>
    <scope>NUCLEOTIDE SEQUENCE [LARGE SCALE GENOMIC DNA]</scope>
    <source>
        <strain evidence="2 3">IMCC1616</strain>
    </source>
</reference>
<evidence type="ECO:0000313" key="3">
    <source>
        <dbReference type="Proteomes" id="UP001474120"/>
    </source>
</evidence>
<dbReference type="RefSeq" id="WP_342160674.1">
    <property type="nucleotide sequence ID" value="NZ_JBCDNA010000002.1"/>
</dbReference>
<dbReference type="SUPFAM" id="SSF48452">
    <property type="entry name" value="TPR-like"/>
    <property type="match status" value="1"/>
</dbReference>